<dbReference type="SMART" id="SM00086">
    <property type="entry name" value="PAC"/>
    <property type="match status" value="2"/>
</dbReference>
<dbReference type="InterPro" id="IPR011006">
    <property type="entry name" value="CheY-like_superfamily"/>
</dbReference>
<dbReference type="Pfam" id="PF02518">
    <property type="entry name" value="HATPase_c"/>
    <property type="match status" value="1"/>
</dbReference>
<keyword evidence="6" id="KW-0418">Kinase</keyword>
<dbReference type="PANTHER" id="PTHR43065">
    <property type="entry name" value="SENSOR HISTIDINE KINASE"/>
    <property type="match status" value="1"/>
</dbReference>
<dbReference type="InterPro" id="IPR001610">
    <property type="entry name" value="PAC"/>
</dbReference>
<feature type="domain" description="PAC" evidence="13">
    <location>
        <begin position="208"/>
        <end position="260"/>
    </location>
</feature>
<comment type="catalytic activity">
    <reaction evidence="1">
        <text>ATP + protein L-histidine = ADP + protein N-phospho-L-histidine.</text>
        <dbReference type="EC" id="2.7.13.3"/>
    </reaction>
</comment>
<dbReference type="InterPro" id="IPR003594">
    <property type="entry name" value="HATPase_dom"/>
</dbReference>
<evidence type="ECO:0000259" key="12">
    <source>
        <dbReference type="PROSITE" id="PS50112"/>
    </source>
</evidence>
<dbReference type="SMART" id="SM00091">
    <property type="entry name" value="PAS"/>
    <property type="match status" value="2"/>
</dbReference>
<dbReference type="PRINTS" id="PR00344">
    <property type="entry name" value="BCTRLSENSOR"/>
</dbReference>
<dbReference type="Gene3D" id="3.30.565.10">
    <property type="entry name" value="Histidine kinase-like ATPase, C-terminal domain"/>
    <property type="match status" value="1"/>
</dbReference>
<dbReference type="SMART" id="SM00387">
    <property type="entry name" value="HATPase_c"/>
    <property type="match status" value="1"/>
</dbReference>
<evidence type="ECO:0000256" key="7">
    <source>
        <dbReference type="ARBA" id="ARBA00022840"/>
    </source>
</evidence>
<dbReference type="InterPro" id="IPR004358">
    <property type="entry name" value="Sig_transdc_His_kin-like_C"/>
</dbReference>
<dbReference type="Pfam" id="PF00072">
    <property type="entry name" value="Response_reg"/>
    <property type="match status" value="1"/>
</dbReference>
<dbReference type="Proteomes" id="UP000738431">
    <property type="component" value="Chromosome"/>
</dbReference>
<evidence type="ECO:0000313" key="15">
    <source>
        <dbReference type="Proteomes" id="UP000738431"/>
    </source>
</evidence>
<keyword evidence="4" id="KW-0808">Transferase</keyword>
<dbReference type="Gene3D" id="1.10.287.130">
    <property type="match status" value="1"/>
</dbReference>
<protein>
    <recommendedName>
        <fullName evidence="2">histidine kinase</fullName>
        <ecNumber evidence="2">2.7.13.3</ecNumber>
    </recommendedName>
</protein>
<evidence type="ECO:0000259" key="13">
    <source>
        <dbReference type="PROSITE" id="PS50113"/>
    </source>
</evidence>
<evidence type="ECO:0000256" key="1">
    <source>
        <dbReference type="ARBA" id="ARBA00000085"/>
    </source>
</evidence>
<feature type="domain" description="Response regulatory" evidence="11">
    <location>
        <begin position="516"/>
        <end position="633"/>
    </location>
</feature>
<dbReference type="Gene3D" id="3.30.450.20">
    <property type="entry name" value="PAS domain"/>
    <property type="match status" value="2"/>
</dbReference>
<dbReference type="InterPro" id="IPR000700">
    <property type="entry name" value="PAS-assoc_C"/>
</dbReference>
<evidence type="ECO:0000259" key="10">
    <source>
        <dbReference type="PROSITE" id="PS50109"/>
    </source>
</evidence>
<dbReference type="InterPro" id="IPR005467">
    <property type="entry name" value="His_kinase_dom"/>
</dbReference>
<dbReference type="NCBIfam" id="TIGR00229">
    <property type="entry name" value="sensory_box"/>
    <property type="match status" value="2"/>
</dbReference>
<organism evidence="14 15">
    <name type="scientific">Actomonas aquatica</name>
    <dbReference type="NCBI Taxonomy" id="2866162"/>
    <lineage>
        <taxon>Bacteria</taxon>
        <taxon>Pseudomonadati</taxon>
        <taxon>Verrucomicrobiota</taxon>
        <taxon>Opitutia</taxon>
        <taxon>Opitutales</taxon>
        <taxon>Opitutaceae</taxon>
        <taxon>Actomonas</taxon>
    </lineage>
</organism>
<dbReference type="PROSITE" id="PS50112">
    <property type="entry name" value="PAS"/>
    <property type="match status" value="1"/>
</dbReference>
<keyword evidence="8" id="KW-0902">Two-component regulatory system</keyword>
<dbReference type="Gene3D" id="3.40.50.2300">
    <property type="match status" value="1"/>
</dbReference>
<dbReference type="InterPro" id="IPR001789">
    <property type="entry name" value="Sig_transdc_resp-reg_receiver"/>
</dbReference>
<dbReference type="InterPro" id="IPR036097">
    <property type="entry name" value="HisK_dim/P_sf"/>
</dbReference>
<evidence type="ECO:0000256" key="9">
    <source>
        <dbReference type="PROSITE-ProRule" id="PRU00169"/>
    </source>
</evidence>
<reference evidence="14 15" key="1">
    <citation type="submission" date="2023-12" db="EMBL/GenBank/DDBJ databases">
        <title>Description of an unclassified Opitutus bacterium of Verrucomicrobiota.</title>
        <authorList>
            <person name="Zhang D.-F."/>
        </authorList>
    </citation>
    <scope>NUCLEOTIDE SEQUENCE [LARGE SCALE GENOMIC DNA]</scope>
    <source>
        <strain evidence="14 15">WL0086</strain>
    </source>
</reference>
<feature type="domain" description="PAS" evidence="12">
    <location>
        <begin position="135"/>
        <end position="180"/>
    </location>
</feature>
<dbReference type="EC" id="2.7.13.3" evidence="2"/>
<dbReference type="SUPFAM" id="SSF55874">
    <property type="entry name" value="ATPase domain of HSP90 chaperone/DNA topoisomerase II/histidine kinase"/>
    <property type="match status" value="1"/>
</dbReference>
<gene>
    <name evidence="14" type="ORF">K1X11_007750</name>
</gene>
<keyword evidence="7 14" id="KW-0067">ATP-binding</keyword>
<dbReference type="PROSITE" id="PS50113">
    <property type="entry name" value="PAC"/>
    <property type="match status" value="1"/>
</dbReference>
<feature type="modified residue" description="4-aspartylphosphate" evidence="9">
    <location>
        <position position="568"/>
    </location>
</feature>
<accession>A0ABZ1CCS6</accession>
<dbReference type="GO" id="GO:0005524">
    <property type="term" value="F:ATP binding"/>
    <property type="evidence" value="ECO:0007669"/>
    <property type="project" value="UniProtKB-KW"/>
</dbReference>
<dbReference type="Pfam" id="PF08448">
    <property type="entry name" value="PAS_4"/>
    <property type="match status" value="1"/>
</dbReference>
<dbReference type="Pfam" id="PF00989">
    <property type="entry name" value="PAS"/>
    <property type="match status" value="1"/>
</dbReference>
<dbReference type="InterPro" id="IPR003661">
    <property type="entry name" value="HisK_dim/P_dom"/>
</dbReference>
<dbReference type="InterPro" id="IPR000014">
    <property type="entry name" value="PAS"/>
</dbReference>
<feature type="domain" description="Histidine kinase" evidence="10">
    <location>
        <begin position="273"/>
        <end position="494"/>
    </location>
</feature>
<keyword evidence="3 9" id="KW-0597">Phosphoprotein</keyword>
<evidence type="ECO:0000256" key="5">
    <source>
        <dbReference type="ARBA" id="ARBA00022741"/>
    </source>
</evidence>
<dbReference type="PROSITE" id="PS50110">
    <property type="entry name" value="RESPONSE_REGULATORY"/>
    <property type="match status" value="1"/>
</dbReference>
<evidence type="ECO:0000259" key="11">
    <source>
        <dbReference type="PROSITE" id="PS50110"/>
    </source>
</evidence>
<keyword evidence="5" id="KW-0547">Nucleotide-binding</keyword>
<dbReference type="PROSITE" id="PS50109">
    <property type="entry name" value="HIS_KIN"/>
    <property type="match status" value="1"/>
</dbReference>
<dbReference type="InterPro" id="IPR036890">
    <property type="entry name" value="HATPase_C_sf"/>
</dbReference>
<evidence type="ECO:0000256" key="6">
    <source>
        <dbReference type="ARBA" id="ARBA00022777"/>
    </source>
</evidence>
<dbReference type="SUPFAM" id="SSF55785">
    <property type="entry name" value="PYP-like sensor domain (PAS domain)"/>
    <property type="match status" value="2"/>
</dbReference>
<dbReference type="RefSeq" id="WP_221030011.1">
    <property type="nucleotide sequence ID" value="NZ_CP139781.1"/>
</dbReference>
<dbReference type="InterPro" id="IPR035965">
    <property type="entry name" value="PAS-like_dom_sf"/>
</dbReference>
<evidence type="ECO:0000256" key="4">
    <source>
        <dbReference type="ARBA" id="ARBA00022679"/>
    </source>
</evidence>
<dbReference type="SMART" id="SM00388">
    <property type="entry name" value="HisKA"/>
    <property type="match status" value="1"/>
</dbReference>
<evidence type="ECO:0000313" key="14">
    <source>
        <dbReference type="EMBL" id="WRQ89298.1"/>
    </source>
</evidence>
<dbReference type="InterPro" id="IPR013656">
    <property type="entry name" value="PAS_4"/>
</dbReference>
<dbReference type="CDD" id="cd00156">
    <property type="entry name" value="REC"/>
    <property type="match status" value="1"/>
</dbReference>
<evidence type="ECO:0000256" key="3">
    <source>
        <dbReference type="ARBA" id="ARBA00022553"/>
    </source>
</evidence>
<dbReference type="PANTHER" id="PTHR43065:SF42">
    <property type="entry name" value="TWO-COMPONENT SENSOR PPRA"/>
    <property type="match status" value="1"/>
</dbReference>
<name>A0ABZ1CCS6_9BACT</name>
<dbReference type="CDD" id="cd00130">
    <property type="entry name" value="PAS"/>
    <property type="match status" value="2"/>
</dbReference>
<dbReference type="Pfam" id="PF00512">
    <property type="entry name" value="HisKA"/>
    <property type="match status" value="1"/>
</dbReference>
<keyword evidence="15" id="KW-1185">Reference proteome</keyword>
<evidence type="ECO:0000256" key="8">
    <source>
        <dbReference type="ARBA" id="ARBA00023012"/>
    </source>
</evidence>
<dbReference type="SMART" id="SM00448">
    <property type="entry name" value="REC"/>
    <property type="match status" value="1"/>
</dbReference>
<dbReference type="SUPFAM" id="SSF47384">
    <property type="entry name" value="Homodimeric domain of signal transducing histidine kinase"/>
    <property type="match status" value="1"/>
</dbReference>
<dbReference type="InterPro" id="IPR013767">
    <property type="entry name" value="PAS_fold"/>
</dbReference>
<dbReference type="SUPFAM" id="SSF52172">
    <property type="entry name" value="CheY-like"/>
    <property type="match status" value="1"/>
</dbReference>
<evidence type="ECO:0000256" key="2">
    <source>
        <dbReference type="ARBA" id="ARBA00012438"/>
    </source>
</evidence>
<dbReference type="EMBL" id="CP139781">
    <property type="protein sequence ID" value="WRQ89298.1"/>
    <property type="molecule type" value="Genomic_DNA"/>
</dbReference>
<proteinExistence type="predicted"/>
<sequence>MSAEVTTCAETPPIDAAALVESWAESLELAVVWDRDGRILSCNNAFARKFGAREEWVGRPFGEKVHPDDSLDWRNGITRIDMRPWHVSREHRWQTVQGWRWIAWEETGLRNADGEVWAVRSIGRDVTKRRLGEEHFSKLAKAIDQSPTAVVLSTPQGQVQYVNPRYTEISGLTLEEIFEKEIEVLGRGFDDPGAYRDVLEQVRRGGSWSGEVCSWGRDEKELWEFVQITPIRNHADEVVQFLCLREDITQRKTLELQLRQAQKMESLGTLAGGIAHDFNNIIAIVKGYTEFCLGRTEDASLQRYLTEIHKASHRAVGLVRQILTFSRKAEVSTRPVDINALLNELGRLFSETFPRTIEFQFDLQKDLPSLMADPNQLQQVIMNLCVNARDAMGEGGRLRLSSKRVRGSQILDQQNIDPKRDYVCITIADNGHGMPPDVRARIFEPFFTTKMKKGGTGLGLSVVYGIVVNHQGALTVDSTPGKGTTFRAFFPIIETKKAGSSDAEGTSQPVPRGTEHLLIVEDEESLRELLSTAMTELGYTVETAEHGLAAAERLLNGGGRDLDAILLDLNLPGMNGIEVLRSVRRIRPSMPVIIISGNVGREQRDQLNQLGVGDVIVKPYSLADIGQRLRSVLERR</sequence>